<sequence>MDVVLPDLPPARRAILIALRKRGEARADDLAELLGITASAARQQLAPLSAAGLLEHRDVRAGPGRPRRVYRLSSAADALFPKAYGELTTELLDHVGAEDPALLERAFEARRRTRVAQAATRLEGRGFEGRVRELARILDEAGYLAEATPLPDGGYRLAEHNCAILAVARRHGHACTSELGFLQEVLPDADVRRVAHIVSGSTACVYEVRPR</sequence>
<organism evidence="2 3">
    <name type="scientific">Capillimicrobium parvum</name>
    <dbReference type="NCBI Taxonomy" id="2884022"/>
    <lineage>
        <taxon>Bacteria</taxon>
        <taxon>Bacillati</taxon>
        <taxon>Actinomycetota</taxon>
        <taxon>Thermoleophilia</taxon>
        <taxon>Solirubrobacterales</taxon>
        <taxon>Capillimicrobiaceae</taxon>
        <taxon>Capillimicrobium</taxon>
    </lineage>
</organism>
<reference evidence="2" key="1">
    <citation type="journal article" date="2022" name="Int. J. Syst. Evol. Microbiol.">
        <title>Pseudomonas aegrilactucae sp. nov. and Pseudomonas morbosilactucae sp. nov., pathogens causing bacterial rot of lettuce in Japan.</title>
        <authorList>
            <person name="Sawada H."/>
            <person name="Fujikawa T."/>
            <person name="Satou M."/>
        </authorList>
    </citation>
    <scope>NUCLEOTIDE SEQUENCE</scope>
    <source>
        <strain evidence="2">0166_1</strain>
    </source>
</reference>
<dbReference type="Pfam" id="PF12840">
    <property type="entry name" value="HTH_20"/>
    <property type="match status" value="1"/>
</dbReference>
<proteinExistence type="predicted"/>
<evidence type="ECO:0000313" key="3">
    <source>
        <dbReference type="Proteomes" id="UP001162834"/>
    </source>
</evidence>
<dbReference type="SMART" id="SM00418">
    <property type="entry name" value="HTH_ARSR"/>
    <property type="match status" value="1"/>
</dbReference>
<dbReference type="InterPro" id="IPR036390">
    <property type="entry name" value="WH_DNA-bd_sf"/>
</dbReference>
<dbReference type="SUPFAM" id="SSF46785">
    <property type="entry name" value="Winged helix' DNA-binding domain"/>
    <property type="match status" value="1"/>
</dbReference>
<dbReference type="Proteomes" id="UP001162834">
    <property type="component" value="Chromosome"/>
</dbReference>
<accession>A0A9E6XTL2</accession>
<feature type="domain" description="HTH arsR-type" evidence="1">
    <location>
        <begin position="7"/>
        <end position="85"/>
    </location>
</feature>
<keyword evidence="3" id="KW-1185">Reference proteome</keyword>
<gene>
    <name evidence="2" type="ORF">DSM104329_00701</name>
</gene>
<dbReference type="RefSeq" id="WP_259314009.1">
    <property type="nucleotide sequence ID" value="NZ_CP087164.1"/>
</dbReference>
<name>A0A9E6XTL2_9ACTN</name>
<dbReference type="InterPro" id="IPR011991">
    <property type="entry name" value="ArsR-like_HTH"/>
</dbReference>
<evidence type="ECO:0000259" key="1">
    <source>
        <dbReference type="SMART" id="SM00418"/>
    </source>
</evidence>
<evidence type="ECO:0000313" key="2">
    <source>
        <dbReference type="EMBL" id="UGS34325.1"/>
    </source>
</evidence>
<dbReference type="CDD" id="cd00090">
    <property type="entry name" value="HTH_ARSR"/>
    <property type="match status" value="1"/>
</dbReference>
<protein>
    <recommendedName>
        <fullName evidence="1">HTH arsR-type domain-containing protein</fullName>
    </recommendedName>
</protein>
<dbReference type="InterPro" id="IPR036388">
    <property type="entry name" value="WH-like_DNA-bd_sf"/>
</dbReference>
<dbReference type="Gene3D" id="1.10.10.10">
    <property type="entry name" value="Winged helix-like DNA-binding domain superfamily/Winged helix DNA-binding domain"/>
    <property type="match status" value="1"/>
</dbReference>
<dbReference type="InterPro" id="IPR001845">
    <property type="entry name" value="HTH_ArsR_DNA-bd_dom"/>
</dbReference>
<dbReference type="GO" id="GO:0003700">
    <property type="term" value="F:DNA-binding transcription factor activity"/>
    <property type="evidence" value="ECO:0007669"/>
    <property type="project" value="InterPro"/>
</dbReference>
<dbReference type="EMBL" id="CP087164">
    <property type="protein sequence ID" value="UGS34325.1"/>
    <property type="molecule type" value="Genomic_DNA"/>
</dbReference>
<dbReference type="AlphaFoldDB" id="A0A9E6XTL2"/>
<dbReference type="KEGG" id="sbae:DSM104329_00701"/>